<evidence type="ECO:0000256" key="7">
    <source>
        <dbReference type="RuleBase" id="RU003346"/>
    </source>
</evidence>
<dbReference type="InterPro" id="IPR005829">
    <property type="entry name" value="Sugar_transporter_CS"/>
</dbReference>
<dbReference type="InterPro" id="IPR020846">
    <property type="entry name" value="MFS_dom"/>
</dbReference>
<evidence type="ECO:0000313" key="11">
    <source>
        <dbReference type="Proteomes" id="UP000009138"/>
    </source>
</evidence>
<evidence type="ECO:0000256" key="4">
    <source>
        <dbReference type="ARBA" id="ARBA00022692"/>
    </source>
</evidence>
<feature type="transmembrane region" description="Helical" evidence="8">
    <location>
        <begin position="6"/>
        <end position="24"/>
    </location>
</feature>
<dbReference type="STRING" id="246409.I1CG03"/>
<name>I1CG03_RHIO9</name>
<dbReference type="SUPFAM" id="SSF103473">
    <property type="entry name" value="MFS general substrate transporter"/>
    <property type="match status" value="1"/>
</dbReference>
<feature type="transmembrane region" description="Helical" evidence="8">
    <location>
        <begin position="319"/>
        <end position="343"/>
    </location>
</feature>
<dbReference type="GO" id="GO:0016020">
    <property type="term" value="C:membrane"/>
    <property type="evidence" value="ECO:0007669"/>
    <property type="project" value="UniProtKB-SubCell"/>
</dbReference>
<evidence type="ECO:0000256" key="5">
    <source>
        <dbReference type="ARBA" id="ARBA00022989"/>
    </source>
</evidence>
<feature type="domain" description="Major facilitator superfamily (MFS) profile" evidence="9">
    <location>
        <begin position="1"/>
        <end position="409"/>
    </location>
</feature>
<dbReference type="GO" id="GO:0015149">
    <property type="term" value="F:hexose transmembrane transporter activity"/>
    <property type="evidence" value="ECO:0007669"/>
    <property type="project" value="TreeGrafter"/>
</dbReference>
<dbReference type="Proteomes" id="UP000009138">
    <property type="component" value="Unassembled WGS sequence"/>
</dbReference>
<evidence type="ECO:0000256" key="2">
    <source>
        <dbReference type="ARBA" id="ARBA00010992"/>
    </source>
</evidence>
<evidence type="ECO:0000313" key="10">
    <source>
        <dbReference type="EMBL" id="EIE87383.1"/>
    </source>
</evidence>
<reference evidence="10 11" key="1">
    <citation type="journal article" date="2009" name="PLoS Genet.">
        <title>Genomic analysis of the basal lineage fungus Rhizopus oryzae reveals a whole-genome duplication.</title>
        <authorList>
            <person name="Ma L.-J."/>
            <person name="Ibrahim A.S."/>
            <person name="Skory C."/>
            <person name="Grabherr M.G."/>
            <person name="Burger G."/>
            <person name="Butler M."/>
            <person name="Elias M."/>
            <person name="Idnurm A."/>
            <person name="Lang B.F."/>
            <person name="Sone T."/>
            <person name="Abe A."/>
            <person name="Calvo S.E."/>
            <person name="Corrochano L.M."/>
            <person name="Engels R."/>
            <person name="Fu J."/>
            <person name="Hansberg W."/>
            <person name="Kim J.-M."/>
            <person name="Kodira C.D."/>
            <person name="Koehrsen M.J."/>
            <person name="Liu B."/>
            <person name="Miranda-Saavedra D."/>
            <person name="O'Leary S."/>
            <person name="Ortiz-Castellanos L."/>
            <person name="Poulter R."/>
            <person name="Rodriguez-Romero J."/>
            <person name="Ruiz-Herrera J."/>
            <person name="Shen Y.-Q."/>
            <person name="Zeng Q."/>
            <person name="Galagan J."/>
            <person name="Birren B.W."/>
            <person name="Cuomo C.A."/>
            <person name="Wickes B.L."/>
        </authorList>
    </citation>
    <scope>NUCLEOTIDE SEQUENCE [LARGE SCALE GENOMIC DNA]</scope>
    <source>
        <strain evidence="11">RA 99-880 / ATCC MYA-4621 / FGSC 9543 / NRRL 43880</strain>
    </source>
</reference>
<keyword evidence="6 8" id="KW-0472">Membrane</keyword>
<dbReference type="AlphaFoldDB" id="I1CG03"/>
<dbReference type="InterPro" id="IPR003663">
    <property type="entry name" value="Sugar/inositol_transpt"/>
</dbReference>
<dbReference type="EMBL" id="CH476741">
    <property type="protein sequence ID" value="EIE87383.1"/>
    <property type="molecule type" value="Genomic_DNA"/>
</dbReference>
<dbReference type="GeneID" id="93619059"/>
<feature type="transmembrane region" description="Helical" evidence="8">
    <location>
        <begin position="264"/>
        <end position="285"/>
    </location>
</feature>
<dbReference type="PROSITE" id="PS50850">
    <property type="entry name" value="MFS"/>
    <property type="match status" value="1"/>
</dbReference>
<proteinExistence type="inferred from homology"/>
<dbReference type="OMA" id="WAITASF"/>
<keyword evidence="3 7" id="KW-0813">Transport</keyword>
<accession>I1CG03</accession>
<dbReference type="InterPro" id="IPR036259">
    <property type="entry name" value="MFS_trans_sf"/>
</dbReference>
<dbReference type="InParanoid" id="I1CG03"/>
<dbReference type="Pfam" id="PF00083">
    <property type="entry name" value="Sugar_tr"/>
    <property type="match status" value="1"/>
</dbReference>
<comment type="similarity">
    <text evidence="2 7">Belongs to the major facilitator superfamily. Sugar transporter (TC 2.A.1.1) family.</text>
</comment>
<dbReference type="PROSITE" id="PS00217">
    <property type="entry name" value="SUGAR_TRANSPORT_2"/>
    <property type="match status" value="1"/>
</dbReference>
<dbReference type="Gene3D" id="1.20.1250.20">
    <property type="entry name" value="MFS general substrate transporter like domains"/>
    <property type="match status" value="1"/>
</dbReference>
<dbReference type="InterPro" id="IPR005828">
    <property type="entry name" value="MFS_sugar_transport-like"/>
</dbReference>
<feature type="transmembrane region" description="Helical" evidence="8">
    <location>
        <begin position="36"/>
        <end position="55"/>
    </location>
</feature>
<keyword evidence="4 8" id="KW-0812">Transmembrane</keyword>
<dbReference type="VEuPathDB" id="FungiDB:RO3G_12094"/>
<dbReference type="InterPro" id="IPR045263">
    <property type="entry name" value="GLUT"/>
</dbReference>
<keyword evidence="5 8" id="KW-1133">Transmembrane helix</keyword>
<evidence type="ECO:0000256" key="1">
    <source>
        <dbReference type="ARBA" id="ARBA00004141"/>
    </source>
</evidence>
<feature type="transmembrane region" description="Helical" evidence="8">
    <location>
        <begin position="122"/>
        <end position="144"/>
    </location>
</feature>
<feature type="transmembrane region" description="Helical" evidence="8">
    <location>
        <begin position="229"/>
        <end position="252"/>
    </location>
</feature>
<dbReference type="PANTHER" id="PTHR23503">
    <property type="entry name" value="SOLUTE CARRIER FAMILY 2"/>
    <property type="match status" value="1"/>
</dbReference>
<evidence type="ECO:0000256" key="6">
    <source>
        <dbReference type="ARBA" id="ARBA00023136"/>
    </source>
</evidence>
<feature type="transmembrane region" description="Helical" evidence="8">
    <location>
        <begin position="386"/>
        <end position="405"/>
    </location>
</feature>
<feature type="transmembrane region" description="Helical" evidence="8">
    <location>
        <begin position="61"/>
        <end position="82"/>
    </location>
</feature>
<dbReference type="eggNOG" id="KOG0569">
    <property type="taxonomic scope" value="Eukaryota"/>
</dbReference>
<sequence length="436" mass="47131">MPDADYALIVSMLTAGGLVGALSAPYFNDRYGRRRTLLATNVFLGLGSVLCTLASTAKGMMVGRFLSGIGSGLVTVVVPAYIAECVPEARRGLFGAFNQLSIVIGIMVAQIMGLVWSTLARWRYILAVGIVLAVLQASLLPLCVDSPRYLASLPGGVDKAKAALLRLRQEPAEEVEEEIATWKRDWANGVEESEEAVLLQEDPRTEEEEGYQKVTSWEFLTSARYRRPLFILLVLQLSQQLSGVNAVIFYSTSIMSTVFPESSGLITVSISIVNLVMTTLSAVLMDRAGRRTLFLTSSGLMTLMGTLLGWSIGAGHDRTSAFAIIGFIASFAIGLGPIPFLMIPEVVETKAVSSACSVGLSVNMISNFIISAGFLSLRNLLGQAHVFYLFSLTLLLLTVIAVFILPETKGRSAEDVVRSGYSIYPCSYERIHSTAQ</sequence>
<evidence type="ECO:0000259" key="9">
    <source>
        <dbReference type="PROSITE" id="PS50850"/>
    </source>
</evidence>
<dbReference type="PRINTS" id="PR00171">
    <property type="entry name" value="SUGRTRNSPORT"/>
</dbReference>
<gene>
    <name evidence="10" type="ORF">RO3G_12094</name>
</gene>
<keyword evidence="11" id="KW-1185">Reference proteome</keyword>
<evidence type="ECO:0000256" key="8">
    <source>
        <dbReference type="SAM" id="Phobius"/>
    </source>
</evidence>
<dbReference type="OrthoDB" id="4540492at2759"/>
<feature type="transmembrane region" description="Helical" evidence="8">
    <location>
        <begin position="94"/>
        <end position="116"/>
    </location>
</feature>
<feature type="transmembrane region" description="Helical" evidence="8">
    <location>
        <begin position="355"/>
        <end position="374"/>
    </location>
</feature>
<feature type="transmembrane region" description="Helical" evidence="8">
    <location>
        <begin position="292"/>
        <end position="313"/>
    </location>
</feature>
<dbReference type="PANTHER" id="PTHR23503:SF8">
    <property type="entry name" value="FACILITATED GLUCOSE TRANSPORTER PROTEIN 1"/>
    <property type="match status" value="1"/>
</dbReference>
<dbReference type="PROSITE" id="PS00216">
    <property type="entry name" value="SUGAR_TRANSPORT_1"/>
    <property type="match status" value="1"/>
</dbReference>
<dbReference type="NCBIfam" id="TIGR00879">
    <property type="entry name" value="SP"/>
    <property type="match status" value="1"/>
</dbReference>
<protein>
    <recommendedName>
        <fullName evidence="9">Major facilitator superfamily (MFS) profile domain-containing protein</fullName>
    </recommendedName>
</protein>
<dbReference type="RefSeq" id="XP_067522779.1">
    <property type="nucleotide sequence ID" value="XM_067666678.1"/>
</dbReference>
<evidence type="ECO:0000256" key="3">
    <source>
        <dbReference type="ARBA" id="ARBA00022448"/>
    </source>
</evidence>
<comment type="subcellular location">
    <subcellularLocation>
        <location evidence="1">Membrane</location>
        <topology evidence="1">Multi-pass membrane protein</topology>
    </subcellularLocation>
</comment>
<organism evidence="10 11">
    <name type="scientific">Rhizopus delemar (strain RA 99-880 / ATCC MYA-4621 / FGSC 9543 / NRRL 43880)</name>
    <name type="common">Mucormycosis agent</name>
    <name type="synonym">Rhizopus arrhizus var. delemar</name>
    <dbReference type="NCBI Taxonomy" id="246409"/>
    <lineage>
        <taxon>Eukaryota</taxon>
        <taxon>Fungi</taxon>
        <taxon>Fungi incertae sedis</taxon>
        <taxon>Mucoromycota</taxon>
        <taxon>Mucoromycotina</taxon>
        <taxon>Mucoromycetes</taxon>
        <taxon>Mucorales</taxon>
        <taxon>Mucorineae</taxon>
        <taxon>Rhizopodaceae</taxon>
        <taxon>Rhizopus</taxon>
    </lineage>
</organism>